<feature type="transmembrane region" description="Helical" evidence="7">
    <location>
        <begin position="266"/>
        <end position="290"/>
    </location>
</feature>
<feature type="transmembrane region" description="Helical" evidence="7">
    <location>
        <begin position="110"/>
        <end position="131"/>
    </location>
</feature>
<dbReference type="SUPFAM" id="SSF161098">
    <property type="entry name" value="MetI-like"/>
    <property type="match status" value="1"/>
</dbReference>
<proteinExistence type="inferred from homology"/>
<dbReference type="PANTHER" id="PTHR43005">
    <property type="entry name" value="BLR7065 PROTEIN"/>
    <property type="match status" value="1"/>
</dbReference>
<comment type="subcellular location">
    <subcellularLocation>
        <location evidence="1 7">Cell membrane</location>
        <topology evidence="1 7">Multi-pass membrane protein</topology>
    </subcellularLocation>
</comment>
<feature type="domain" description="ABC transmembrane type-1" evidence="8">
    <location>
        <begin position="73"/>
        <end position="291"/>
    </location>
</feature>
<comment type="similarity">
    <text evidence="7">Belongs to the binding-protein-dependent transport system permease family.</text>
</comment>
<evidence type="ECO:0000256" key="7">
    <source>
        <dbReference type="RuleBase" id="RU363032"/>
    </source>
</evidence>
<evidence type="ECO:0000256" key="1">
    <source>
        <dbReference type="ARBA" id="ARBA00004651"/>
    </source>
</evidence>
<gene>
    <name evidence="9" type="ORF">GPL26_22105</name>
</gene>
<dbReference type="GO" id="GO:0055085">
    <property type="term" value="P:transmembrane transport"/>
    <property type="evidence" value="ECO:0007669"/>
    <property type="project" value="InterPro"/>
</dbReference>
<dbReference type="Pfam" id="PF00528">
    <property type="entry name" value="BPD_transp_1"/>
    <property type="match status" value="1"/>
</dbReference>
<dbReference type="CDD" id="cd06261">
    <property type="entry name" value="TM_PBP2"/>
    <property type="match status" value="1"/>
</dbReference>
<sequence length="299" mass="33635">MGNRRRIMNRKSAPYLMILPSMAMIALFMFYPIFMTFFNSFHNYILTRPKDYGFNGLDNYVKLFEDPVFFKALKNTVVWTIWNVVLQAGFGLMVAILMNTDFKGRKLYRMVVFSPWAFGGMIVALVFSYMFTGQTGVINDILMRAGIIKDRIPWFATGTRAMGVLIFTTTWRGIPFFAVSFLAALQSIPHDYYEAADVDGAGVIYQFLHITMPLIRNTVILTTMLRTIWTFNIVDIIAGMTAGGPNNATMTLPMYLMSKFNEGMDIGYSSCMAAVMAVILAIFAIGYSLVGGFGKEGDL</sequence>
<accession>A0AA41FJ12</accession>
<evidence type="ECO:0000256" key="5">
    <source>
        <dbReference type="ARBA" id="ARBA00022989"/>
    </source>
</evidence>
<dbReference type="Proteomes" id="UP000708338">
    <property type="component" value="Unassembled WGS sequence"/>
</dbReference>
<feature type="transmembrane region" description="Helical" evidence="7">
    <location>
        <begin position="161"/>
        <end position="185"/>
    </location>
</feature>
<evidence type="ECO:0000259" key="8">
    <source>
        <dbReference type="PROSITE" id="PS50928"/>
    </source>
</evidence>
<evidence type="ECO:0000256" key="4">
    <source>
        <dbReference type="ARBA" id="ARBA00022692"/>
    </source>
</evidence>
<dbReference type="EMBL" id="WQPS01000044">
    <property type="protein sequence ID" value="MBT9812315.1"/>
    <property type="molecule type" value="Genomic_DNA"/>
</dbReference>
<name>A0AA41FJ12_9FIRM</name>
<protein>
    <submittedName>
        <fullName evidence="9">ABC transporter permease subunit</fullName>
    </submittedName>
</protein>
<keyword evidence="6 7" id="KW-0472">Membrane</keyword>
<dbReference type="PANTHER" id="PTHR43005:SF1">
    <property type="entry name" value="SPERMIDINE_PUTRESCINE TRANSPORT SYSTEM PERMEASE PROTEIN"/>
    <property type="match status" value="1"/>
</dbReference>
<reference evidence="9" key="1">
    <citation type="journal article" date="2021" name="Gut Microbes">
        <title>A synthetic consortium of 100 gut commensals modulates the composition and function in a colon model of the microbiome of elderly subjects.</title>
        <authorList>
            <person name="Perez M."/>
            <person name="Ntemiri A."/>
            <person name="Tan H."/>
            <person name="Harris H.M.B."/>
            <person name="Roager H.M."/>
            <person name="Ribiere C."/>
            <person name="O'Toole P.W."/>
        </authorList>
    </citation>
    <scope>NUCLEOTIDE SEQUENCE</scope>
    <source>
        <strain evidence="9">MCC335</strain>
    </source>
</reference>
<evidence type="ECO:0000256" key="2">
    <source>
        <dbReference type="ARBA" id="ARBA00022448"/>
    </source>
</evidence>
<keyword evidence="4 7" id="KW-0812">Transmembrane</keyword>
<dbReference type="Gene3D" id="1.10.3720.10">
    <property type="entry name" value="MetI-like"/>
    <property type="match status" value="1"/>
</dbReference>
<dbReference type="InterPro" id="IPR035906">
    <property type="entry name" value="MetI-like_sf"/>
</dbReference>
<keyword evidence="3" id="KW-1003">Cell membrane</keyword>
<organism evidence="9 10">
    <name type="scientific">Enterocloster citroniae</name>
    <dbReference type="NCBI Taxonomy" id="358743"/>
    <lineage>
        <taxon>Bacteria</taxon>
        <taxon>Bacillati</taxon>
        <taxon>Bacillota</taxon>
        <taxon>Clostridia</taxon>
        <taxon>Lachnospirales</taxon>
        <taxon>Lachnospiraceae</taxon>
        <taxon>Enterocloster</taxon>
    </lineage>
</organism>
<keyword evidence="5 7" id="KW-1133">Transmembrane helix</keyword>
<feature type="transmembrane region" description="Helical" evidence="7">
    <location>
        <begin position="77"/>
        <end position="98"/>
    </location>
</feature>
<dbReference type="GO" id="GO:0005886">
    <property type="term" value="C:plasma membrane"/>
    <property type="evidence" value="ECO:0007669"/>
    <property type="project" value="UniProtKB-SubCell"/>
</dbReference>
<evidence type="ECO:0000313" key="9">
    <source>
        <dbReference type="EMBL" id="MBT9812315.1"/>
    </source>
</evidence>
<comment type="caution">
    <text evidence="9">The sequence shown here is derived from an EMBL/GenBank/DDBJ whole genome shotgun (WGS) entry which is preliminary data.</text>
</comment>
<dbReference type="PROSITE" id="PS50928">
    <property type="entry name" value="ABC_TM1"/>
    <property type="match status" value="1"/>
</dbReference>
<evidence type="ECO:0000256" key="3">
    <source>
        <dbReference type="ARBA" id="ARBA00022475"/>
    </source>
</evidence>
<keyword evidence="2 7" id="KW-0813">Transport</keyword>
<evidence type="ECO:0000256" key="6">
    <source>
        <dbReference type="ARBA" id="ARBA00023136"/>
    </source>
</evidence>
<feature type="transmembrane region" description="Helical" evidence="7">
    <location>
        <begin position="12"/>
        <end position="34"/>
    </location>
</feature>
<dbReference type="InterPro" id="IPR000515">
    <property type="entry name" value="MetI-like"/>
</dbReference>
<dbReference type="AlphaFoldDB" id="A0AA41FJ12"/>
<dbReference type="SUPFAM" id="SSF160964">
    <property type="entry name" value="MalF N-terminal region-like"/>
    <property type="match status" value="1"/>
</dbReference>
<evidence type="ECO:0000313" key="10">
    <source>
        <dbReference type="Proteomes" id="UP000708338"/>
    </source>
</evidence>